<protein>
    <submittedName>
        <fullName evidence="1">Uncharacterized protein</fullName>
    </submittedName>
</protein>
<accession>A0AAV2LZB1</accession>
<evidence type="ECO:0000313" key="1">
    <source>
        <dbReference type="EMBL" id="CAL1606374.1"/>
    </source>
</evidence>
<name>A0AAV2LZB1_KNICA</name>
<sequence length="102" mass="11151">MRCRLKTTGSDLIHSNNCGAGWMGVRRMVLPKMVVGHTARRVVSLVEGRWGYQLIGSLSITAGGGGSSGINHSRNLPPHESMLLSKQLRHVHGITTNDHVWL</sequence>
<gene>
    <name evidence="1" type="ORF">KC01_LOCUS33565</name>
</gene>
<organism evidence="1 2">
    <name type="scientific">Knipowitschia caucasica</name>
    <name type="common">Caucasian dwarf goby</name>
    <name type="synonym">Pomatoschistus caucasicus</name>
    <dbReference type="NCBI Taxonomy" id="637954"/>
    <lineage>
        <taxon>Eukaryota</taxon>
        <taxon>Metazoa</taxon>
        <taxon>Chordata</taxon>
        <taxon>Craniata</taxon>
        <taxon>Vertebrata</taxon>
        <taxon>Euteleostomi</taxon>
        <taxon>Actinopterygii</taxon>
        <taxon>Neopterygii</taxon>
        <taxon>Teleostei</taxon>
        <taxon>Neoteleostei</taxon>
        <taxon>Acanthomorphata</taxon>
        <taxon>Gobiaria</taxon>
        <taxon>Gobiiformes</taxon>
        <taxon>Gobioidei</taxon>
        <taxon>Gobiidae</taxon>
        <taxon>Gobiinae</taxon>
        <taxon>Knipowitschia</taxon>
    </lineage>
</organism>
<dbReference type="AlphaFoldDB" id="A0AAV2LZB1"/>
<keyword evidence="2" id="KW-1185">Reference proteome</keyword>
<evidence type="ECO:0000313" key="2">
    <source>
        <dbReference type="Proteomes" id="UP001497482"/>
    </source>
</evidence>
<dbReference type="EMBL" id="OZ035827">
    <property type="protein sequence ID" value="CAL1606374.1"/>
    <property type="molecule type" value="Genomic_DNA"/>
</dbReference>
<dbReference type="Proteomes" id="UP001497482">
    <property type="component" value="Chromosome 5"/>
</dbReference>
<reference evidence="1 2" key="1">
    <citation type="submission" date="2024-04" db="EMBL/GenBank/DDBJ databases">
        <authorList>
            <person name="Waldvogel A.-M."/>
            <person name="Schoenle A."/>
        </authorList>
    </citation>
    <scope>NUCLEOTIDE SEQUENCE [LARGE SCALE GENOMIC DNA]</scope>
</reference>
<proteinExistence type="predicted"/>